<dbReference type="InterPro" id="IPR001296">
    <property type="entry name" value="Glyco_trans_1"/>
</dbReference>
<dbReference type="Gene3D" id="3.40.50.2000">
    <property type="entry name" value="Glycogen Phosphorylase B"/>
    <property type="match status" value="2"/>
</dbReference>
<proteinExistence type="predicted"/>
<reference evidence="5" key="1">
    <citation type="journal article" date="2019" name="Int. J. Syst. Evol. Microbiol.">
        <title>The Global Catalogue of Microorganisms (GCM) 10K type strain sequencing project: providing services to taxonomists for standard genome sequencing and annotation.</title>
        <authorList>
            <consortium name="The Broad Institute Genomics Platform"/>
            <consortium name="The Broad Institute Genome Sequencing Center for Infectious Disease"/>
            <person name="Wu L."/>
            <person name="Ma J."/>
        </authorList>
    </citation>
    <scope>NUCLEOTIDE SEQUENCE [LARGE SCALE GENOMIC DNA]</scope>
    <source>
        <strain evidence="5">JCM 17593</strain>
    </source>
</reference>
<keyword evidence="2" id="KW-0808">Transferase</keyword>
<dbReference type="PANTHER" id="PTHR45947:SF3">
    <property type="entry name" value="SULFOQUINOVOSYL TRANSFERASE SQD2"/>
    <property type="match status" value="1"/>
</dbReference>
<evidence type="ECO:0000256" key="1">
    <source>
        <dbReference type="ARBA" id="ARBA00021292"/>
    </source>
</evidence>
<protein>
    <recommendedName>
        <fullName evidence="1">D-inositol 3-phosphate glycosyltransferase</fullName>
    </recommendedName>
</protein>
<dbReference type="Pfam" id="PF00534">
    <property type="entry name" value="Glycos_transf_1"/>
    <property type="match status" value="1"/>
</dbReference>
<dbReference type="RefSeq" id="WP_344776872.1">
    <property type="nucleotide sequence ID" value="NZ_BAABBX010000015.1"/>
</dbReference>
<dbReference type="EMBL" id="BAABBX010000015">
    <property type="protein sequence ID" value="GAA4191498.1"/>
    <property type="molecule type" value="Genomic_DNA"/>
</dbReference>
<dbReference type="PANTHER" id="PTHR45947">
    <property type="entry name" value="SULFOQUINOVOSYL TRANSFERASE SQD2"/>
    <property type="match status" value="1"/>
</dbReference>
<comment type="caution">
    <text evidence="4">The sequence shown here is derived from an EMBL/GenBank/DDBJ whole genome shotgun (WGS) entry which is preliminary data.</text>
</comment>
<name>A0ABP8AVZ3_9MICO</name>
<feature type="domain" description="Glycosyl transferase family 1" evidence="3">
    <location>
        <begin position="193"/>
        <end position="364"/>
    </location>
</feature>
<sequence length="386" mass="40865">MSRLDHVIHAITPGDHFSPRTGSAIPTVVHGLAGAAAQDRREPGYRHSVALGAGTWHPRYDSAAVIEFDEVAPPTRAGRLLDVARGRVGLPRAAAARYFAPQAAAIRAQSPSIVLAHNAPALLPLLAGSRHRVVLYAHNNLFGTMTPGETARTLRSAAAVVSVSDALAAELRERMPAPMHPLVHVVGNGVDTRQFRPGEREAGERLRVLFVGRMIPEKGADVLLDAVALLDRNDLEVLIVGSHGFDAGAALTPFERGLRARAAAVTTPVRFLPFEPRTALPALLRSADLLVVPSRWAEPWALTVGEGLASGLPVVAARAGGIPDALAGAGILVECEDAPALAAAIARLADDAELRRTMGAGARARAVERDWSWSWAQLRDVLDGLD</sequence>
<evidence type="ECO:0000259" key="3">
    <source>
        <dbReference type="Pfam" id="PF00534"/>
    </source>
</evidence>
<gene>
    <name evidence="4" type="ORF">GCM10022288_22380</name>
</gene>
<keyword evidence="5" id="KW-1185">Reference proteome</keyword>
<dbReference type="Proteomes" id="UP001500213">
    <property type="component" value="Unassembled WGS sequence"/>
</dbReference>
<accession>A0ABP8AVZ3</accession>
<evidence type="ECO:0000313" key="5">
    <source>
        <dbReference type="Proteomes" id="UP001500213"/>
    </source>
</evidence>
<dbReference type="CDD" id="cd03801">
    <property type="entry name" value="GT4_PimA-like"/>
    <property type="match status" value="1"/>
</dbReference>
<dbReference type="InterPro" id="IPR050194">
    <property type="entry name" value="Glycosyltransferase_grp1"/>
</dbReference>
<organism evidence="4 5">
    <name type="scientific">Gryllotalpicola kribbensis</name>
    <dbReference type="NCBI Taxonomy" id="993084"/>
    <lineage>
        <taxon>Bacteria</taxon>
        <taxon>Bacillati</taxon>
        <taxon>Actinomycetota</taxon>
        <taxon>Actinomycetes</taxon>
        <taxon>Micrococcales</taxon>
        <taxon>Microbacteriaceae</taxon>
        <taxon>Gryllotalpicola</taxon>
    </lineage>
</organism>
<evidence type="ECO:0000256" key="2">
    <source>
        <dbReference type="ARBA" id="ARBA00022679"/>
    </source>
</evidence>
<evidence type="ECO:0000313" key="4">
    <source>
        <dbReference type="EMBL" id="GAA4191498.1"/>
    </source>
</evidence>
<dbReference type="SUPFAM" id="SSF53756">
    <property type="entry name" value="UDP-Glycosyltransferase/glycogen phosphorylase"/>
    <property type="match status" value="1"/>
</dbReference>